<name>A0A3B0SM21_9ZZZZ</name>
<feature type="region of interest" description="Disordered" evidence="1">
    <location>
        <begin position="188"/>
        <end position="225"/>
    </location>
</feature>
<evidence type="ECO:0000256" key="1">
    <source>
        <dbReference type="SAM" id="MobiDB-lite"/>
    </source>
</evidence>
<organism evidence="3">
    <name type="scientific">hydrothermal vent metagenome</name>
    <dbReference type="NCBI Taxonomy" id="652676"/>
    <lineage>
        <taxon>unclassified sequences</taxon>
        <taxon>metagenomes</taxon>
        <taxon>ecological metagenomes</taxon>
    </lineage>
</organism>
<reference evidence="3" key="1">
    <citation type="submission" date="2018-06" db="EMBL/GenBank/DDBJ databases">
        <authorList>
            <person name="Zhirakovskaya E."/>
        </authorList>
    </citation>
    <scope>NUCLEOTIDE SEQUENCE</scope>
</reference>
<accession>A0A3B0SM21</accession>
<feature type="transmembrane region" description="Helical" evidence="2">
    <location>
        <begin position="7"/>
        <end position="27"/>
    </location>
</feature>
<dbReference type="EMBL" id="UOEH01000471">
    <property type="protein sequence ID" value="VAW05460.1"/>
    <property type="molecule type" value="Genomic_DNA"/>
</dbReference>
<feature type="compositionally biased region" description="Acidic residues" evidence="1">
    <location>
        <begin position="215"/>
        <end position="225"/>
    </location>
</feature>
<feature type="transmembrane region" description="Helical" evidence="2">
    <location>
        <begin position="129"/>
        <end position="149"/>
    </location>
</feature>
<proteinExistence type="predicted"/>
<sequence length="225" mass="25035">MIEGGIEAIASMSIWLLMFTIFIGPFIQEDGAVIFAATVSLHGFAPTEVIVLVVFLGLLGSDAWKYWLGRLARSHEWAHRFAEKPGVSVAGDLVRTELWQTMLTARFVPGTRIPTYIACGFFKAHYGKYILILGFTALLYIAMFFGLFHSVGAVAGEKATLWMPVIAVVLLAAYIFFRWYNHTRKHKGPMTPMTDEQDHPMPDMPGFEGTPLEDPGNEETESDSA</sequence>
<dbReference type="AlphaFoldDB" id="A0A3B0SM21"/>
<feature type="transmembrane region" description="Helical" evidence="2">
    <location>
        <begin position="161"/>
        <end position="180"/>
    </location>
</feature>
<gene>
    <name evidence="3" type="ORF">MNBD_ALPHA05-1672</name>
</gene>
<protein>
    <recommendedName>
        <fullName evidence="4">DedA family protein</fullName>
    </recommendedName>
</protein>
<evidence type="ECO:0000256" key="2">
    <source>
        <dbReference type="SAM" id="Phobius"/>
    </source>
</evidence>
<evidence type="ECO:0008006" key="4">
    <source>
        <dbReference type="Google" id="ProtNLM"/>
    </source>
</evidence>
<keyword evidence="2" id="KW-1133">Transmembrane helix</keyword>
<evidence type="ECO:0000313" key="3">
    <source>
        <dbReference type="EMBL" id="VAW05460.1"/>
    </source>
</evidence>
<keyword evidence="2" id="KW-0812">Transmembrane</keyword>
<feature type="transmembrane region" description="Helical" evidence="2">
    <location>
        <begin position="33"/>
        <end position="60"/>
    </location>
</feature>
<keyword evidence="2" id="KW-0472">Membrane</keyword>